<dbReference type="EMBL" id="CVRB01000003">
    <property type="protein sequence ID" value="CRK83630.1"/>
    <property type="molecule type" value="Genomic_DNA"/>
</dbReference>
<protein>
    <submittedName>
        <fullName evidence="5">4Fe-4S ferredoxin iron-sulfur-binding domain-containing protein</fullName>
    </submittedName>
</protein>
<dbReference type="AlphaFoldDB" id="A0A0U1P017"/>
<dbReference type="PROSITE" id="PS51379">
    <property type="entry name" value="4FE4S_FER_2"/>
    <property type="match status" value="2"/>
</dbReference>
<evidence type="ECO:0000259" key="4">
    <source>
        <dbReference type="PROSITE" id="PS51379"/>
    </source>
</evidence>
<reference evidence="6" key="1">
    <citation type="submission" date="2015-05" db="EMBL/GenBank/DDBJ databases">
        <authorList>
            <person name="Urmite Genomes"/>
        </authorList>
    </citation>
    <scope>NUCLEOTIDE SEQUENCE [LARGE SCALE GENOMIC DNA]</scope>
    <source>
        <strain evidence="6">LF1</strain>
    </source>
</reference>
<keyword evidence="3" id="KW-0411">Iron-sulfur</keyword>
<dbReference type="RefSeq" id="WP_090636385.1">
    <property type="nucleotide sequence ID" value="NZ_CVRB01000003.1"/>
</dbReference>
<gene>
    <name evidence="5" type="ORF">BN000_03602</name>
</gene>
<dbReference type="PROSITE" id="PS00198">
    <property type="entry name" value="4FE4S_FER_1"/>
    <property type="match status" value="2"/>
</dbReference>
<evidence type="ECO:0000256" key="2">
    <source>
        <dbReference type="ARBA" id="ARBA00023004"/>
    </source>
</evidence>
<dbReference type="InterPro" id="IPR017896">
    <property type="entry name" value="4Fe4S_Fe-S-bd"/>
</dbReference>
<sequence length="76" mass="8468">MEKRVIFNEDMCKSCSLCVQVCPKNIIFLADYLNGKGYRPAAVVDQEHCISCAKCAQICPDAVISVYRPVKVLQTV</sequence>
<evidence type="ECO:0000313" key="6">
    <source>
        <dbReference type="Proteomes" id="UP000199087"/>
    </source>
</evidence>
<dbReference type="InterPro" id="IPR017900">
    <property type="entry name" value="4Fe4S_Fe_S_CS"/>
</dbReference>
<evidence type="ECO:0000256" key="3">
    <source>
        <dbReference type="ARBA" id="ARBA00023014"/>
    </source>
</evidence>
<dbReference type="Proteomes" id="UP000199087">
    <property type="component" value="Unassembled WGS sequence"/>
</dbReference>
<keyword evidence="2" id="KW-0408">Iron</keyword>
<dbReference type="PANTHER" id="PTHR43122">
    <property type="entry name" value="FERREDOXIN SUBUNIT OF PYRUVATE:FLAVODOXIN OXIDOREDUCTASE-RELATED"/>
    <property type="match status" value="1"/>
</dbReference>
<dbReference type="GO" id="GO:0051536">
    <property type="term" value="F:iron-sulfur cluster binding"/>
    <property type="evidence" value="ECO:0007669"/>
    <property type="project" value="UniProtKB-KW"/>
</dbReference>
<dbReference type="SUPFAM" id="SSF54862">
    <property type="entry name" value="4Fe-4S ferredoxins"/>
    <property type="match status" value="1"/>
</dbReference>
<evidence type="ECO:0000256" key="1">
    <source>
        <dbReference type="ARBA" id="ARBA00022723"/>
    </source>
</evidence>
<name>A0A0U1P017_9BACI</name>
<dbReference type="PANTHER" id="PTHR43122:SF2">
    <property type="entry name" value="FERREDOXIN SUBUNIT OF PYRUVATE:FLAVODOXIN OXIDOREDUCTASE"/>
    <property type="match status" value="1"/>
</dbReference>
<organism evidence="5 6">
    <name type="scientific">Neobacillus massiliamazoniensis</name>
    <dbReference type="NCBI Taxonomy" id="1499688"/>
    <lineage>
        <taxon>Bacteria</taxon>
        <taxon>Bacillati</taxon>
        <taxon>Bacillota</taxon>
        <taxon>Bacilli</taxon>
        <taxon>Bacillales</taxon>
        <taxon>Bacillaceae</taxon>
        <taxon>Neobacillus</taxon>
    </lineage>
</organism>
<dbReference type="Pfam" id="PF12838">
    <property type="entry name" value="Fer4_7"/>
    <property type="match status" value="1"/>
</dbReference>
<accession>A0A0U1P017</accession>
<dbReference type="GO" id="GO:0046872">
    <property type="term" value="F:metal ion binding"/>
    <property type="evidence" value="ECO:0007669"/>
    <property type="project" value="UniProtKB-KW"/>
</dbReference>
<dbReference type="STRING" id="1499688.BN000_03602"/>
<feature type="domain" description="4Fe-4S ferredoxin-type" evidence="4">
    <location>
        <begin position="40"/>
        <end position="69"/>
    </location>
</feature>
<keyword evidence="1" id="KW-0479">Metal-binding</keyword>
<proteinExistence type="predicted"/>
<dbReference type="OrthoDB" id="9804603at2"/>
<keyword evidence="6" id="KW-1185">Reference proteome</keyword>
<feature type="domain" description="4Fe-4S ferredoxin-type" evidence="4">
    <location>
        <begin position="3"/>
        <end position="32"/>
    </location>
</feature>
<dbReference type="Gene3D" id="3.30.70.20">
    <property type="match status" value="1"/>
</dbReference>
<evidence type="ECO:0000313" key="5">
    <source>
        <dbReference type="EMBL" id="CRK83630.1"/>
    </source>
</evidence>